<feature type="domain" description="ABC-2 type transporter transmembrane" evidence="9">
    <location>
        <begin position="56"/>
        <end position="247"/>
    </location>
</feature>
<evidence type="ECO:0000313" key="11">
    <source>
        <dbReference type="Proteomes" id="UP000199103"/>
    </source>
</evidence>
<comment type="similarity">
    <text evidence="2">Belongs to the ABC-2 integral membrane protein family.</text>
</comment>
<evidence type="ECO:0000256" key="4">
    <source>
        <dbReference type="ARBA" id="ARBA00022475"/>
    </source>
</evidence>
<dbReference type="EMBL" id="LT629772">
    <property type="protein sequence ID" value="SDS73874.1"/>
    <property type="molecule type" value="Genomic_DNA"/>
</dbReference>
<keyword evidence="11" id="KW-1185">Reference proteome</keyword>
<evidence type="ECO:0000256" key="1">
    <source>
        <dbReference type="ARBA" id="ARBA00004429"/>
    </source>
</evidence>
<dbReference type="GO" id="GO:0140359">
    <property type="term" value="F:ABC-type transporter activity"/>
    <property type="evidence" value="ECO:0007669"/>
    <property type="project" value="InterPro"/>
</dbReference>
<sequence length="292" mass="32811">MPVQGAPTDAPVYQHFSPHRAGLPNVVEYFRSLWQRRQFAAEMSRAKMRGANTNTFFGQAWLVLNPLLQAGVYFLMIMLIRGGIEHPAAAKERIGHLTGSLFLFSIFQVSMSSGAKSVTTAGKVLLNTNFPRLLIPLSAVRTAFFRFLPTIPLYLVIHAIVGDVWSWRMLLSVFFAACLVVFSMGMAALVSTMTVYFRDTASFLPYLMRMWLYGSPILWSADDMSQLPRVVQAIVQVNPTFSMLTGYSDLLQKSEWPDPYVWVTSAAWAAAAVIVGFLFFISREREFAVRVL</sequence>
<feature type="transmembrane region" description="Helical" evidence="8">
    <location>
        <begin position="133"/>
        <end position="157"/>
    </location>
</feature>
<dbReference type="GO" id="GO:0015920">
    <property type="term" value="P:lipopolysaccharide transport"/>
    <property type="evidence" value="ECO:0007669"/>
    <property type="project" value="TreeGrafter"/>
</dbReference>
<dbReference type="GO" id="GO:0005886">
    <property type="term" value="C:plasma membrane"/>
    <property type="evidence" value="ECO:0007669"/>
    <property type="project" value="UniProtKB-SubCell"/>
</dbReference>
<dbReference type="PANTHER" id="PTHR30413:SF8">
    <property type="entry name" value="TRANSPORT PERMEASE PROTEIN"/>
    <property type="match status" value="1"/>
</dbReference>
<gene>
    <name evidence="10" type="ORF">SAMN04489812_2858</name>
</gene>
<evidence type="ECO:0000313" key="10">
    <source>
        <dbReference type="EMBL" id="SDS73874.1"/>
    </source>
</evidence>
<proteinExistence type="inferred from homology"/>
<dbReference type="RefSeq" id="WP_091525787.1">
    <property type="nucleotide sequence ID" value="NZ_LT629772.1"/>
</dbReference>
<evidence type="ECO:0000256" key="6">
    <source>
        <dbReference type="ARBA" id="ARBA00022989"/>
    </source>
</evidence>
<keyword evidence="6 8" id="KW-1133">Transmembrane helix</keyword>
<dbReference type="STRING" id="630515.SAMN04489812_2858"/>
<name>A0A1H1UMW1_9ACTN</name>
<feature type="transmembrane region" description="Helical" evidence="8">
    <location>
        <begin position="169"/>
        <end position="197"/>
    </location>
</feature>
<comment type="subcellular location">
    <subcellularLocation>
        <location evidence="1">Cell inner membrane</location>
        <topology evidence="1">Multi-pass membrane protein</topology>
    </subcellularLocation>
</comment>
<feature type="transmembrane region" description="Helical" evidence="8">
    <location>
        <begin position="94"/>
        <end position="113"/>
    </location>
</feature>
<dbReference type="AlphaFoldDB" id="A0A1H1UMW1"/>
<keyword evidence="7 8" id="KW-0472">Membrane</keyword>
<evidence type="ECO:0000256" key="5">
    <source>
        <dbReference type="ARBA" id="ARBA00022692"/>
    </source>
</evidence>
<dbReference type="PANTHER" id="PTHR30413">
    <property type="entry name" value="INNER MEMBRANE TRANSPORT PERMEASE"/>
    <property type="match status" value="1"/>
</dbReference>
<dbReference type="Proteomes" id="UP000199103">
    <property type="component" value="Chromosome I"/>
</dbReference>
<accession>A0A1H1UMW1</accession>
<dbReference type="OrthoDB" id="4186295at2"/>
<feature type="transmembrane region" description="Helical" evidence="8">
    <location>
        <begin position="60"/>
        <end position="82"/>
    </location>
</feature>
<dbReference type="InterPro" id="IPR013525">
    <property type="entry name" value="ABC2_TM"/>
</dbReference>
<evidence type="ECO:0000256" key="2">
    <source>
        <dbReference type="ARBA" id="ARBA00007783"/>
    </source>
</evidence>
<evidence type="ECO:0000256" key="8">
    <source>
        <dbReference type="SAM" id="Phobius"/>
    </source>
</evidence>
<dbReference type="Pfam" id="PF01061">
    <property type="entry name" value="ABC2_membrane"/>
    <property type="match status" value="1"/>
</dbReference>
<feature type="transmembrane region" description="Helical" evidence="8">
    <location>
        <begin position="260"/>
        <end position="281"/>
    </location>
</feature>
<evidence type="ECO:0000256" key="3">
    <source>
        <dbReference type="ARBA" id="ARBA00022448"/>
    </source>
</evidence>
<keyword evidence="5 8" id="KW-0812">Transmembrane</keyword>
<reference evidence="10 11" key="1">
    <citation type="submission" date="2016-10" db="EMBL/GenBank/DDBJ databases">
        <authorList>
            <person name="de Groot N.N."/>
        </authorList>
    </citation>
    <scope>NUCLEOTIDE SEQUENCE [LARGE SCALE GENOMIC DNA]</scope>
    <source>
        <strain evidence="10 11">DSM 21800</strain>
    </source>
</reference>
<protein>
    <submittedName>
        <fullName evidence="10">Teichoic acid transport system permease protein</fullName>
    </submittedName>
</protein>
<keyword evidence="4" id="KW-1003">Cell membrane</keyword>
<keyword evidence="3" id="KW-0813">Transport</keyword>
<evidence type="ECO:0000259" key="9">
    <source>
        <dbReference type="Pfam" id="PF01061"/>
    </source>
</evidence>
<organism evidence="10 11">
    <name type="scientific">Microlunatus soli</name>
    <dbReference type="NCBI Taxonomy" id="630515"/>
    <lineage>
        <taxon>Bacteria</taxon>
        <taxon>Bacillati</taxon>
        <taxon>Actinomycetota</taxon>
        <taxon>Actinomycetes</taxon>
        <taxon>Propionibacteriales</taxon>
        <taxon>Propionibacteriaceae</taxon>
        <taxon>Microlunatus</taxon>
    </lineage>
</organism>
<evidence type="ECO:0000256" key="7">
    <source>
        <dbReference type="ARBA" id="ARBA00023136"/>
    </source>
</evidence>